<evidence type="ECO:0000313" key="2">
    <source>
        <dbReference type="Proteomes" id="UP001497497"/>
    </source>
</evidence>
<name>A0AAV2HVR7_LYMST</name>
<accession>A0AAV2HVR7</accession>
<dbReference type="Proteomes" id="UP001497497">
    <property type="component" value="Unassembled WGS sequence"/>
</dbReference>
<dbReference type="AlphaFoldDB" id="A0AAV2HVR7"/>
<proteinExistence type="predicted"/>
<evidence type="ECO:0000313" key="1">
    <source>
        <dbReference type="EMBL" id="CAL1536801.1"/>
    </source>
</evidence>
<comment type="caution">
    <text evidence="1">The sequence shown here is derived from an EMBL/GenBank/DDBJ whole genome shotgun (WGS) entry which is preliminary data.</text>
</comment>
<organism evidence="1 2">
    <name type="scientific">Lymnaea stagnalis</name>
    <name type="common">Great pond snail</name>
    <name type="synonym">Helix stagnalis</name>
    <dbReference type="NCBI Taxonomy" id="6523"/>
    <lineage>
        <taxon>Eukaryota</taxon>
        <taxon>Metazoa</taxon>
        <taxon>Spiralia</taxon>
        <taxon>Lophotrochozoa</taxon>
        <taxon>Mollusca</taxon>
        <taxon>Gastropoda</taxon>
        <taxon>Heterobranchia</taxon>
        <taxon>Euthyneura</taxon>
        <taxon>Panpulmonata</taxon>
        <taxon>Hygrophila</taxon>
        <taxon>Lymnaeoidea</taxon>
        <taxon>Lymnaeidae</taxon>
        <taxon>Lymnaea</taxon>
    </lineage>
</organism>
<reference evidence="1 2" key="1">
    <citation type="submission" date="2024-04" db="EMBL/GenBank/DDBJ databases">
        <authorList>
            <consortium name="Genoscope - CEA"/>
            <person name="William W."/>
        </authorList>
    </citation>
    <scope>NUCLEOTIDE SEQUENCE [LARGE SCALE GENOMIC DNA]</scope>
</reference>
<feature type="non-terminal residue" evidence="1">
    <location>
        <position position="1"/>
    </location>
</feature>
<sequence>EYQEKKNTKTAKKITNMSEEEATGLSSVLDCDVIDSEDSMFGDNDNGFGRCQSPVLTVKDPKECVFKDFGCRFKGPSAELKEHEHNKSVHFDMLFQFALRLESEKKHDQLKLQVYIDNFKKMEAVFEETHKKLKA</sequence>
<evidence type="ECO:0008006" key="3">
    <source>
        <dbReference type="Google" id="ProtNLM"/>
    </source>
</evidence>
<protein>
    <recommendedName>
        <fullName evidence="3">C2H2-type domain-containing protein</fullName>
    </recommendedName>
</protein>
<keyword evidence="2" id="KW-1185">Reference proteome</keyword>
<gene>
    <name evidence="1" type="ORF">GSLYS_00010714001</name>
</gene>
<dbReference type="EMBL" id="CAXITT010000240">
    <property type="protein sequence ID" value="CAL1536801.1"/>
    <property type="molecule type" value="Genomic_DNA"/>
</dbReference>
<feature type="non-terminal residue" evidence="1">
    <location>
        <position position="135"/>
    </location>
</feature>